<evidence type="ECO:0000313" key="1">
    <source>
        <dbReference type="EMBL" id="SUZ66981.1"/>
    </source>
</evidence>
<sequence>VNKVFPTFIYFIILFIWLAPGQAQDVNLTGVIDMHVHAGPDSRPRAMNDLEAARRARDAGLRAIVLKNHFTMTTDRAALAIEQVEGLEIFGGIALNRAVGGINPEAVRQSVAFDRGRGKVVWLPTFDAEFYVKRAGTGATYVSVMKNGNPVAELVEVFQIIAENNLILAMGHSAPEESLELIPIAQKQGVRQILVTHVFGQDATDLQMQQMADTGAMMELDWLAAYTNPELLKDYVEVIQSIGAEHFIISSDFGQAGNPDHATGMRQFIKALIEAGINQAQIQVMARNNPATLLGLDQPTVLRTD</sequence>
<accession>A0A381PIZ2</accession>
<dbReference type="Pfam" id="PF19799">
    <property type="entry name" value="DUF6282"/>
    <property type="match status" value="1"/>
</dbReference>
<dbReference type="EMBL" id="UINC01000999">
    <property type="protein sequence ID" value="SUZ66981.1"/>
    <property type="molecule type" value="Genomic_DNA"/>
</dbReference>
<organism evidence="1">
    <name type="scientific">marine metagenome</name>
    <dbReference type="NCBI Taxonomy" id="408172"/>
    <lineage>
        <taxon>unclassified sequences</taxon>
        <taxon>metagenomes</taxon>
        <taxon>ecological metagenomes</taxon>
    </lineage>
</organism>
<proteinExistence type="predicted"/>
<reference evidence="1" key="1">
    <citation type="submission" date="2018-05" db="EMBL/GenBank/DDBJ databases">
        <authorList>
            <person name="Lanie J.A."/>
            <person name="Ng W.-L."/>
            <person name="Kazmierczak K.M."/>
            <person name="Andrzejewski T.M."/>
            <person name="Davidsen T.M."/>
            <person name="Wayne K.J."/>
            <person name="Tettelin H."/>
            <person name="Glass J.I."/>
            <person name="Rusch D."/>
            <person name="Podicherti R."/>
            <person name="Tsui H.-C.T."/>
            <person name="Winkler M.E."/>
        </authorList>
    </citation>
    <scope>NUCLEOTIDE SEQUENCE</scope>
</reference>
<dbReference type="Gene3D" id="3.20.20.140">
    <property type="entry name" value="Metal-dependent hydrolases"/>
    <property type="match status" value="1"/>
</dbReference>
<dbReference type="InterPro" id="IPR046249">
    <property type="entry name" value="DUF6282"/>
</dbReference>
<protein>
    <recommendedName>
        <fullName evidence="2">Polymerase/histidinol phosphatase N-terminal domain-containing protein</fullName>
    </recommendedName>
</protein>
<gene>
    <name evidence="1" type="ORF">METZ01_LOCUS19835</name>
</gene>
<name>A0A381PIZ2_9ZZZZ</name>
<feature type="non-terminal residue" evidence="1">
    <location>
        <position position="1"/>
    </location>
</feature>
<dbReference type="SUPFAM" id="SSF51556">
    <property type="entry name" value="Metallo-dependent hydrolases"/>
    <property type="match status" value="1"/>
</dbReference>
<evidence type="ECO:0008006" key="2">
    <source>
        <dbReference type="Google" id="ProtNLM"/>
    </source>
</evidence>
<dbReference type="AlphaFoldDB" id="A0A381PIZ2"/>
<dbReference type="InterPro" id="IPR032466">
    <property type="entry name" value="Metal_Hydrolase"/>
</dbReference>